<sequence>MDTQERQNLFILHPYPFNRDAKFKYVEISYQPSFSETTKCMMETIPIFNNDMDPAQPGFIPLIDQPLHLQHNDQYQNQYQKKYQELTQKNKVLHFPKPKSQSKYCNVCKQHYEDYLDVLLHLNQHIKSKTHKSQFTKNQYIKKITTLAKEAQEKVVTTIEQQESTEVQPKKMKKTKLN</sequence>
<accession>A0EHW8</accession>
<proteinExistence type="predicted"/>
<evidence type="ECO:0000313" key="2">
    <source>
        <dbReference type="Proteomes" id="UP000000600"/>
    </source>
</evidence>
<reference evidence="1 2" key="1">
    <citation type="journal article" date="2006" name="Nature">
        <title>Global trends of whole-genome duplications revealed by the ciliate Paramecium tetraurelia.</title>
        <authorList>
            <consortium name="Genoscope"/>
            <person name="Aury J.-M."/>
            <person name="Jaillon O."/>
            <person name="Duret L."/>
            <person name="Noel B."/>
            <person name="Jubin C."/>
            <person name="Porcel B.M."/>
            <person name="Segurens B."/>
            <person name="Daubin V."/>
            <person name="Anthouard V."/>
            <person name="Aiach N."/>
            <person name="Arnaiz O."/>
            <person name="Billaut A."/>
            <person name="Beisson J."/>
            <person name="Blanc I."/>
            <person name="Bouhouche K."/>
            <person name="Camara F."/>
            <person name="Duharcourt S."/>
            <person name="Guigo R."/>
            <person name="Gogendeau D."/>
            <person name="Katinka M."/>
            <person name="Keller A.-M."/>
            <person name="Kissmehl R."/>
            <person name="Klotz C."/>
            <person name="Koll F."/>
            <person name="Le Moue A."/>
            <person name="Lepere C."/>
            <person name="Malinsky S."/>
            <person name="Nowacki M."/>
            <person name="Nowak J.K."/>
            <person name="Plattner H."/>
            <person name="Poulain J."/>
            <person name="Ruiz F."/>
            <person name="Serrano V."/>
            <person name="Zagulski M."/>
            <person name="Dessen P."/>
            <person name="Betermier M."/>
            <person name="Weissenbach J."/>
            <person name="Scarpelli C."/>
            <person name="Schachter V."/>
            <person name="Sperling L."/>
            <person name="Meyer E."/>
            <person name="Cohen J."/>
            <person name="Wincker P."/>
        </authorList>
    </citation>
    <scope>NUCLEOTIDE SEQUENCE [LARGE SCALE GENOMIC DNA]</scope>
    <source>
        <strain evidence="1 2">Stock d4-2</strain>
    </source>
</reference>
<organism evidence="1 2">
    <name type="scientific">Paramecium tetraurelia</name>
    <dbReference type="NCBI Taxonomy" id="5888"/>
    <lineage>
        <taxon>Eukaryota</taxon>
        <taxon>Sar</taxon>
        <taxon>Alveolata</taxon>
        <taxon>Ciliophora</taxon>
        <taxon>Intramacronucleata</taxon>
        <taxon>Oligohymenophorea</taxon>
        <taxon>Peniculida</taxon>
        <taxon>Parameciidae</taxon>
        <taxon>Paramecium</taxon>
    </lineage>
</organism>
<dbReference type="Proteomes" id="UP000000600">
    <property type="component" value="Unassembled WGS sequence"/>
</dbReference>
<dbReference type="OrthoDB" id="300666at2759"/>
<protein>
    <recommendedName>
        <fullName evidence="3">DBF4-type domain-containing protein</fullName>
    </recommendedName>
</protein>
<dbReference type="RefSeq" id="XP_001462282.1">
    <property type="nucleotide sequence ID" value="XM_001462245.1"/>
</dbReference>
<dbReference type="HOGENOM" id="CLU_103979_0_0_1"/>
<dbReference type="AlphaFoldDB" id="A0EHW8"/>
<gene>
    <name evidence="1" type="ORF">GSPATT00027236001</name>
</gene>
<evidence type="ECO:0000313" key="1">
    <source>
        <dbReference type="EMBL" id="CAK94909.1"/>
    </source>
</evidence>
<name>A0EHW8_PARTE</name>
<keyword evidence="2" id="KW-1185">Reference proteome</keyword>
<evidence type="ECO:0008006" key="3">
    <source>
        <dbReference type="Google" id="ProtNLM"/>
    </source>
</evidence>
<dbReference type="KEGG" id="ptm:GSPATT00027236001"/>
<dbReference type="GeneID" id="5048067"/>
<dbReference type="InParanoid" id="A0EHW8"/>
<dbReference type="OMA" id="PIFNNDM"/>
<dbReference type="EMBL" id="CT868680">
    <property type="protein sequence ID" value="CAK94909.1"/>
    <property type="molecule type" value="Genomic_DNA"/>
</dbReference>